<dbReference type="GeneID" id="85392460"/>
<name>A0AAD8XEH7_GLOAC</name>
<organism evidence="2 3">
    <name type="scientific">Glomerella acutata</name>
    <name type="common">Colletotrichum acutatum</name>
    <dbReference type="NCBI Taxonomy" id="27357"/>
    <lineage>
        <taxon>Eukaryota</taxon>
        <taxon>Fungi</taxon>
        <taxon>Dikarya</taxon>
        <taxon>Ascomycota</taxon>
        <taxon>Pezizomycotina</taxon>
        <taxon>Sordariomycetes</taxon>
        <taxon>Hypocreomycetidae</taxon>
        <taxon>Glomerellales</taxon>
        <taxon>Glomerellaceae</taxon>
        <taxon>Colletotrichum</taxon>
        <taxon>Colletotrichum acutatum species complex</taxon>
    </lineage>
</organism>
<sequence length="167" mass="18630">MPWPVTGILGISWILSFFKSCTAHTPNRYHHSTDLDLPRHANFGHTIESFHHENTPSYASHRLVKTSFPGPTAAPRTLLNHETLIRHHNGTKDCKDCEKTITQPHGIAWHLGPRKVRIDSDPCTPAPSTLPFLFPVHRYSSSCFPTGIYCVEKMLSPSLSADGTPTP</sequence>
<dbReference type="Proteomes" id="UP001244207">
    <property type="component" value="Unassembled WGS sequence"/>
</dbReference>
<comment type="caution">
    <text evidence="2">The sequence shown here is derived from an EMBL/GenBank/DDBJ whole genome shotgun (WGS) entry which is preliminary data.</text>
</comment>
<proteinExistence type="predicted"/>
<keyword evidence="1" id="KW-0732">Signal</keyword>
<dbReference type="EMBL" id="JAHMHS010000066">
    <property type="protein sequence ID" value="KAK1723346.1"/>
    <property type="molecule type" value="Genomic_DNA"/>
</dbReference>
<dbReference type="RefSeq" id="XP_060363401.1">
    <property type="nucleotide sequence ID" value="XM_060508561.1"/>
</dbReference>
<feature type="signal peptide" evidence="1">
    <location>
        <begin position="1"/>
        <end position="23"/>
    </location>
</feature>
<evidence type="ECO:0000256" key="1">
    <source>
        <dbReference type="SAM" id="SignalP"/>
    </source>
</evidence>
<protein>
    <recommendedName>
        <fullName evidence="4">C2H2-type domain-containing protein</fullName>
    </recommendedName>
</protein>
<reference evidence="2" key="1">
    <citation type="submission" date="2021-12" db="EMBL/GenBank/DDBJ databases">
        <title>Comparative genomics, transcriptomics and evolutionary studies reveal genomic signatures of adaptation to plant cell wall in hemibiotrophic fungi.</title>
        <authorList>
            <consortium name="DOE Joint Genome Institute"/>
            <person name="Baroncelli R."/>
            <person name="Diaz J.F."/>
            <person name="Benocci T."/>
            <person name="Peng M."/>
            <person name="Battaglia E."/>
            <person name="Haridas S."/>
            <person name="Andreopoulos W."/>
            <person name="Labutti K."/>
            <person name="Pangilinan J."/>
            <person name="Floch G.L."/>
            <person name="Makela M.R."/>
            <person name="Henrissat B."/>
            <person name="Grigoriev I.V."/>
            <person name="Crouch J.A."/>
            <person name="De Vries R.P."/>
            <person name="Sukno S.A."/>
            <person name="Thon M.R."/>
        </authorList>
    </citation>
    <scope>NUCLEOTIDE SEQUENCE</scope>
    <source>
        <strain evidence="2">CBS 112980</strain>
    </source>
</reference>
<gene>
    <name evidence="2" type="ORF">BDZ83DRAFT_626432</name>
</gene>
<dbReference type="AlphaFoldDB" id="A0AAD8XEH7"/>
<evidence type="ECO:0000313" key="2">
    <source>
        <dbReference type="EMBL" id="KAK1723346.1"/>
    </source>
</evidence>
<accession>A0AAD8XEH7</accession>
<evidence type="ECO:0000313" key="3">
    <source>
        <dbReference type="Proteomes" id="UP001244207"/>
    </source>
</evidence>
<feature type="chain" id="PRO_5042085640" description="C2H2-type domain-containing protein" evidence="1">
    <location>
        <begin position="24"/>
        <end position="167"/>
    </location>
</feature>
<evidence type="ECO:0008006" key="4">
    <source>
        <dbReference type="Google" id="ProtNLM"/>
    </source>
</evidence>
<keyword evidence="3" id="KW-1185">Reference proteome</keyword>